<keyword evidence="3" id="KW-1003">Cell membrane</keyword>
<dbReference type="Pfam" id="PF00528">
    <property type="entry name" value="BPD_transp_1"/>
    <property type="match status" value="1"/>
</dbReference>
<dbReference type="AlphaFoldDB" id="A0A109REH0"/>
<protein>
    <submittedName>
        <fullName evidence="10">Carbohydrate ABC transporter permease</fullName>
    </submittedName>
</protein>
<dbReference type="PANTHER" id="PTHR43744">
    <property type="entry name" value="ABC TRANSPORTER PERMEASE PROTEIN MG189-RELATED-RELATED"/>
    <property type="match status" value="1"/>
</dbReference>
<keyword evidence="2 7" id="KW-0813">Transport</keyword>
<evidence type="ECO:0000256" key="3">
    <source>
        <dbReference type="ARBA" id="ARBA00022475"/>
    </source>
</evidence>
<keyword evidence="5 7" id="KW-1133">Transmembrane helix</keyword>
<evidence type="ECO:0000256" key="6">
    <source>
        <dbReference type="ARBA" id="ARBA00023136"/>
    </source>
</evidence>
<evidence type="ECO:0000256" key="4">
    <source>
        <dbReference type="ARBA" id="ARBA00022692"/>
    </source>
</evidence>
<gene>
    <name evidence="10" type="ORF">I6G68_04125</name>
    <name evidence="9" type="ORF">ODY43_08560</name>
</gene>
<name>A0A109REH0_9LACT</name>
<dbReference type="CDD" id="cd06261">
    <property type="entry name" value="TM_PBP2"/>
    <property type="match status" value="1"/>
</dbReference>
<keyword evidence="12" id="KW-1185">Reference proteome</keyword>
<dbReference type="GeneID" id="35768423"/>
<dbReference type="InterPro" id="IPR035906">
    <property type="entry name" value="MetI-like_sf"/>
</dbReference>
<evidence type="ECO:0000256" key="7">
    <source>
        <dbReference type="RuleBase" id="RU363032"/>
    </source>
</evidence>
<feature type="transmembrane region" description="Helical" evidence="7">
    <location>
        <begin position="246"/>
        <end position="264"/>
    </location>
</feature>
<dbReference type="Proteomes" id="UP000594771">
    <property type="component" value="Chromosome"/>
</dbReference>
<dbReference type="KEGG" id="aun:AWM73_05915"/>
<feature type="transmembrane region" description="Helical" evidence="7">
    <location>
        <begin position="112"/>
        <end position="134"/>
    </location>
</feature>
<accession>A0A109REH0</accession>
<feature type="transmembrane region" description="Helical" evidence="7">
    <location>
        <begin position="71"/>
        <end position="100"/>
    </location>
</feature>
<dbReference type="PROSITE" id="PS50928">
    <property type="entry name" value="ABC_TM1"/>
    <property type="match status" value="1"/>
</dbReference>
<dbReference type="Gene3D" id="1.10.3720.10">
    <property type="entry name" value="MetI-like"/>
    <property type="match status" value="1"/>
</dbReference>
<feature type="domain" description="ABC transmembrane type-1" evidence="8">
    <location>
        <begin position="72"/>
        <end position="264"/>
    </location>
</feature>
<feature type="transmembrane region" description="Helical" evidence="7">
    <location>
        <begin position="140"/>
        <end position="161"/>
    </location>
</feature>
<dbReference type="GO" id="GO:0055085">
    <property type="term" value="P:transmembrane transport"/>
    <property type="evidence" value="ECO:0007669"/>
    <property type="project" value="InterPro"/>
</dbReference>
<dbReference type="PANTHER" id="PTHR43744:SF12">
    <property type="entry name" value="ABC TRANSPORTER PERMEASE PROTEIN MG189-RELATED"/>
    <property type="match status" value="1"/>
</dbReference>
<feature type="transmembrane region" description="Helical" evidence="7">
    <location>
        <begin position="182"/>
        <end position="204"/>
    </location>
</feature>
<comment type="similarity">
    <text evidence="7">Belongs to the binding-protein-dependent transport system permease family.</text>
</comment>
<dbReference type="EMBL" id="CP065662">
    <property type="protein sequence ID" value="QPS02255.1"/>
    <property type="molecule type" value="Genomic_DNA"/>
</dbReference>
<evidence type="ECO:0000313" key="12">
    <source>
        <dbReference type="Proteomes" id="UP001069145"/>
    </source>
</evidence>
<dbReference type="OrthoDB" id="9771544at2"/>
<evidence type="ECO:0000313" key="10">
    <source>
        <dbReference type="EMBL" id="QPS02255.1"/>
    </source>
</evidence>
<proteinExistence type="inferred from homology"/>
<evidence type="ECO:0000313" key="9">
    <source>
        <dbReference type="EMBL" id="MCY3054029.1"/>
    </source>
</evidence>
<dbReference type="EMBL" id="JAOTML010000011">
    <property type="protein sequence ID" value="MCY3054029.1"/>
    <property type="molecule type" value="Genomic_DNA"/>
</dbReference>
<evidence type="ECO:0000313" key="11">
    <source>
        <dbReference type="Proteomes" id="UP000594771"/>
    </source>
</evidence>
<dbReference type="SUPFAM" id="SSF161098">
    <property type="entry name" value="MetI-like"/>
    <property type="match status" value="1"/>
</dbReference>
<comment type="subcellular location">
    <subcellularLocation>
        <location evidence="1 7">Cell membrane</location>
        <topology evidence="1 7">Multi-pass membrane protein</topology>
    </subcellularLocation>
</comment>
<evidence type="ECO:0000256" key="5">
    <source>
        <dbReference type="ARBA" id="ARBA00022989"/>
    </source>
</evidence>
<dbReference type="RefSeq" id="WP_060778511.1">
    <property type="nucleotide sequence ID" value="NZ_CAJHLF010000005.1"/>
</dbReference>
<reference evidence="10 11" key="1">
    <citation type="submission" date="2020-12" db="EMBL/GenBank/DDBJ databases">
        <title>FDA dAtabase for Regulatory Grade micrObial Sequences (FDA-ARGOS): Supporting development and validation of Infectious Disease Dx tests.</title>
        <authorList>
            <person name="Sproer C."/>
            <person name="Gronow S."/>
            <person name="Severitt S."/>
            <person name="Schroder I."/>
            <person name="Tallon L."/>
            <person name="Sadzewicz L."/>
            <person name="Zhao X."/>
            <person name="Boylan J."/>
            <person name="Ott S."/>
            <person name="Bowen H."/>
            <person name="Vavikolanu K."/>
            <person name="Mehta A."/>
            <person name="Aluvathingal J."/>
            <person name="Nadendla S."/>
            <person name="Lowell S."/>
            <person name="Myers T."/>
            <person name="Yan Y."/>
            <person name="Sichtig H."/>
        </authorList>
    </citation>
    <scope>NUCLEOTIDE SEQUENCE [LARGE SCALE GENOMIC DNA]</scope>
    <source>
        <strain evidence="10 11">FDAARGOS_911</strain>
    </source>
</reference>
<evidence type="ECO:0000259" key="8">
    <source>
        <dbReference type="PROSITE" id="PS50928"/>
    </source>
</evidence>
<dbReference type="InterPro" id="IPR000515">
    <property type="entry name" value="MetI-like"/>
</dbReference>
<keyword evidence="4 7" id="KW-0812">Transmembrane</keyword>
<reference evidence="9" key="2">
    <citation type="submission" date="2022-09" db="EMBL/GenBank/DDBJ databases">
        <title>Aerococcus urinae taxonomy study.</title>
        <authorList>
            <person name="Christensen J."/>
            <person name="Senneby E."/>
        </authorList>
    </citation>
    <scope>NUCLEOTIDE SEQUENCE</scope>
    <source>
        <strain evidence="9">NLD-066-U95</strain>
    </source>
</reference>
<keyword evidence="6 7" id="KW-0472">Membrane</keyword>
<dbReference type="GO" id="GO:0005886">
    <property type="term" value="C:plasma membrane"/>
    <property type="evidence" value="ECO:0007669"/>
    <property type="project" value="UniProtKB-SubCell"/>
</dbReference>
<evidence type="ECO:0000256" key="2">
    <source>
        <dbReference type="ARBA" id="ARBA00022448"/>
    </source>
</evidence>
<sequence>MRNKKWDSKGIIRSILLLFLSFLMVYPLLWMASNAFKEAATILSNPASLAPDFLSFKNFAGVFELGPFDLYIFNSIFTALVIVIVQLVLSALMAYGLVFFHFKGKKFLYTSILLTYMLPVATTYVPSFVILAQMGLLDTLTGLIVSNIASVFSIFYLVQTFRSVPIELVEAGQVEGANSWQILWRIIVPYSRSAILTTALINFVTHYNNYMWPSLIISSEAKMLVSNGLNQLFTTQGNFIDNLPRLMAANTLVVVPLLILFILLQKWFVKGISGSGTKG</sequence>
<dbReference type="Proteomes" id="UP001069145">
    <property type="component" value="Unassembled WGS sequence"/>
</dbReference>
<organism evidence="10 11">
    <name type="scientific">Aerococcus urinae</name>
    <dbReference type="NCBI Taxonomy" id="1376"/>
    <lineage>
        <taxon>Bacteria</taxon>
        <taxon>Bacillati</taxon>
        <taxon>Bacillota</taxon>
        <taxon>Bacilli</taxon>
        <taxon>Lactobacillales</taxon>
        <taxon>Aerococcaceae</taxon>
        <taxon>Aerococcus</taxon>
    </lineage>
</organism>
<evidence type="ECO:0000256" key="1">
    <source>
        <dbReference type="ARBA" id="ARBA00004651"/>
    </source>
</evidence>
<feature type="transmembrane region" description="Helical" evidence="7">
    <location>
        <begin position="12"/>
        <end position="32"/>
    </location>
</feature>